<dbReference type="Proteomes" id="UP000701853">
    <property type="component" value="Chromosome 5"/>
</dbReference>
<evidence type="ECO:0000313" key="2">
    <source>
        <dbReference type="EMBL" id="KAG8493071.1"/>
    </source>
</evidence>
<reference evidence="2 3" key="1">
    <citation type="journal article" date="2021" name="bioRxiv">
        <title>The Gossypium anomalum genome as a resource for cotton improvement and evolutionary analysis of hybrid incompatibility.</title>
        <authorList>
            <person name="Grover C.E."/>
            <person name="Yuan D."/>
            <person name="Arick M.A."/>
            <person name="Miller E.R."/>
            <person name="Hu G."/>
            <person name="Peterson D.G."/>
            <person name="Wendel J.F."/>
            <person name="Udall J.A."/>
        </authorList>
    </citation>
    <scope>NUCLEOTIDE SEQUENCE [LARGE SCALE GENOMIC DNA]</scope>
    <source>
        <strain evidence="2">JFW-Udall</strain>
        <tissue evidence="2">Leaf</tissue>
    </source>
</reference>
<proteinExistence type="predicted"/>
<comment type="caution">
    <text evidence="2">The sequence shown here is derived from an EMBL/GenBank/DDBJ whole genome shotgun (WGS) entry which is preliminary data.</text>
</comment>
<feature type="domain" description="Aminotransferase-like plant mobile" evidence="1">
    <location>
        <begin position="58"/>
        <end position="146"/>
    </location>
</feature>
<evidence type="ECO:0000313" key="3">
    <source>
        <dbReference type="Proteomes" id="UP000701853"/>
    </source>
</evidence>
<organism evidence="2 3">
    <name type="scientific">Gossypium anomalum</name>
    <dbReference type="NCBI Taxonomy" id="47600"/>
    <lineage>
        <taxon>Eukaryota</taxon>
        <taxon>Viridiplantae</taxon>
        <taxon>Streptophyta</taxon>
        <taxon>Embryophyta</taxon>
        <taxon>Tracheophyta</taxon>
        <taxon>Spermatophyta</taxon>
        <taxon>Magnoliopsida</taxon>
        <taxon>eudicotyledons</taxon>
        <taxon>Gunneridae</taxon>
        <taxon>Pentapetalae</taxon>
        <taxon>rosids</taxon>
        <taxon>malvids</taxon>
        <taxon>Malvales</taxon>
        <taxon>Malvaceae</taxon>
        <taxon>Malvoideae</taxon>
        <taxon>Gossypium</taxon>
    </lineage>
</organism>
<accession>A0A8J6D2Y7</accession>
<dbReference type="InterPro" id="IPR019557">
    <property type="entry name" value="AminoTfrase-like_pln_mobile"/>
</dbReference>
<sequence length="227" mass="25865">MTISLIRFDKNHISATQVVMADDRVFKGFIHNLVKPPITKISGYLQEAGFLHTCCILGGCKLDPKLINALVERWRPETYTFHPPCDECTIALEDALQLDLPVDGPVIMGATIVPNKEDLCAALLGKVPNKFKVGQISMNWLEKIFQKLPPHPTKNHGPSYVGLLEELKGIRLLLDQRFEADFEYWQQILQPPLYMKKLHNMDMQGKNDEDWRKSRRQVVSAISKGDE</sequence>
<keyword evidence="3" id="KW-1185">Reference proteome</keyword>
<dbReference type="OrthoDB" id="996626at2759"/>
<dbReference type="Pfam" id="PF10536">
    <property type="entry name" value="PMD"/>
    <property type="match status" value="1"/>
</dbReference>
<protein>
    <recommendedName>
        <fullName evidence="1">Aminotransferase-like plant mobile domain-containing protein</fullName>
    </recommendedName>
</protein>
<dbReference type="EMBL" id="JAHUZN010000005">
    <property type="protein sequence ID" value="KAG8493071.1"/>
    <property type="molecule type" value="Genomic_DNA"/>
</dbReference>
<dbReference type="PANTHER" id="PTHR46033">
    <property type="entry name" value="PROTEIN MAIN-LIKE 2"/>
    <property type="match status" value="1"/>
</dbReference>
<dbReference type="PANTHER" id="PTHR46033:SF8">
    <property type="entry name" value="PROTEIN MAINTENANCE OF MERISTEMS-LIKE"/>
    <property type="match status" value="1"/>
</dbReference>
<name>A0A8J6D2Y7_9ROSI</name>
<evidence type="ECO:0000259" key="1">
    <source>
        <dbReference type="Pfam" id="PF10536"/>
    </source>
</evidence>
<gene>
    <name evidence="2" type="ORF">CXB51_010387</name>
</gene>
<dbReference type="InterPro" id="IPR044824">
    <property type="entry name" value="MAIN-like"/>
</dbReference>
<dbReference type="AlphaFoldDB" id="A0A8J6D2Y7"/>
<dbReference type="GO" id="GO:0010073">
    <property type="term" value="P:meristem maintenance"/>
    <property type="evidence" value="ECO:0007669"/>
    <property type="project" value="InterPro"/>
</dbReference>